<keyword evidence="2" id="KW-1185">Reference proteome</keyword>
<dbReference type="Proteomes" id="UP001060215">
    <property type="component" value="Chromosome 2"/>
</dbReference>
<dbReference type="EMBL" id="CM045759">
    <property type="protein sequence ID" value="KAI8017719.1"/>
    <property type="molecule type" value="Genomic_DNA"/>
</dbReference>
<organism evidence="1 2">
    <name type="scientific">Camellia lanceoleosa</name>
    <dbReference type="NCBI Taxonomy" id="1840588"/>
    <lineage>
        <taxon>Eukaryota</taxon>
        <taxon>Viridiplantae</taxon>
        <taxon>Streptophyta</taxon>
        <taxon>Embryophyta</taxon>
        <taxon>Tracheophyta</taxon>
        <taxon>Spermatophyta</taxon>
        <taxon>Magnoliopsida</taxon>
        <taxon>eudicotyledons</taxon>
        <taxon>Gunneridae</taxon>
        <taxon>Pentapetalae</taxon>
        <taxon>asterids</taxon>
        <taxon>Ericales</taxon>
        <taxon>Theaceae</taxon>
        <taxon>Camellia</taxon>
    </lineage>
</organism>
<evidence type="ECO:0000313" key="2">
    <source>
        <dbReference type="Proteomes" id="UP001060215"/>
    </source>
</evidence>
<name>A0ACC0HXF3_9ERIC</name>
<comment type="caution">
    <text evidence="1">The sequence shown here is derived from an EMBL/GenBank/DDBJ whole genome shotgun (WGS) entry which is preliminary data.</text>
</comment>
<evidence type="ECO:0000313" key="1">
    <source>
        <dbReference type="EMBL" id="KAI8017719.1"/>
    </source>
</evidence>
<reference evidence="1 2" key="1">
    <citation type="journal article" date="2022" name="Plant J.">
        <title>Chromosome-level genome of Camellia lanceoleosa provides a valuable resource for understanding genome evolution and self-incompatibility.</title>
        <authorList>
            <person name="Gong W."/>
            <person name="Xiao S."/>
            <person name="Wang L."/>
            <person name="Liao Z."/>
            <person name="Chang Y."/>
            <person name="Mo W."/>
            <person name="Hu G."/>
            <person name="Li W."/>
            <person name="Zhao G."/>
            <person name="Zhu H."/>
            <person name="Hu X."/>
            <person name="Ji K."/>
            <person name="Xiang X."/>
            <person name="Song Q."/>
            <person name="Yuan D."/>
            <person name="Jin S."/>
            <person name="Zhang L."/>
        </authorList>
    </citation>
    <scope>NUCLEOTIDE SEQUENCE [LARGE SCALE GENOMIC DNA]</scope>
    <source>
        <strain evidence="1">SQ_2022a</strain>
    </source>
</reference>
<sequence length="75" mass="8266">MILIVEPQSDMTAKEVKLYQSGSASQSSTTPRPIQVVWVPDSFEIGVVAEKLGKSRKYQAILCIGAVNYCSFLRT</sequence>
<accession>A0ACC0HXF3</accession>
<proteinExistence type="predicted"/>
<gene>
    <name evidence="1" type="ORF">LOK49_LG04G01062</name>
</gene>
<protein>
    <submittedName>
        <fullName evidence="1">Uncharacterized protein</fullName>
    </submittedName>
</protein>